<reference evidence="1" key="1">
    <citation type="submission" date="2018-05" db="EMBL/GenBank/DDBJ databases">
        <authorList>
            <person name="Lanie J.A."/>
            <person name="Ng W.-L."/>
            <person name="Kazmierczak K.M."/>
            <person name="Andrzejewski T.M."/>
            <person name="Davidsen T.M."/>
            <person name="Wayne K.J."/>
            <person name="Tettelin H."/>
            <person name="Glass J.I."/>
            <person name="Rusch D."/>
            <person name="Podicherti R."/>
            <person name="Tsui H.-C.T."/>
            <person name="Winkler M.E."/>
        </authorList>
    </citation>
    <scope>NUCLEOTIDE SEQUENCE</scope>
</reference>
<dbReference type="AlphaFoldDB" id="A0A381YSH3"/>
<sequence>MKTLVILVSKELYRDGEPNKLHPHDFDTAVGLY</sequence>
<protein>
    <submittedName>
        <fullName evidence="1">Uncharacterized protein</fullName>
    </submittedName>
</protein>
<evidence type="ECO:0000313" key="1">
    <source>
        <dbReference type="EMBL" id="SVA79919.1"/>
    </source>
</evidence>
<dbReference type="EMBL" id="UINC01018942">
    <property type="protein sequence ID" value="SVA79919.1"/>
    <property type="molecule type" value="Genomic_DNA"/>
</dbReference>
<name>A0A381YSH3_9ZZZZ</name>
<organism evidence="1">
    <name type="scientific">marine metagenome</name>
    <dbReference type="NCBI Taxonomy" id="408172"/>
    <lineage>
        <taxon>unclassified sequences</taxon>
        <taxon>metagenomes</taxon>
        <taxon>ecological metagenomes</taxon>
    </lineage>
</organism>
<gene>
    <name evidence="1" type="ORF">METZ01_LOCUS132773</name>
</gene>
<proteinExistence type="predicted"/>
<accession>A0A381YSH3</accession>